<feature type="region of interest" description="Disordered" evidence="2">
    <location>
        <begin position="642"/>
        <end position="667"/>
    </location>
</feature>
<feature type="compositionally biased region" description="Basic and acidic residues" evidence="2">
    <location>
        <begin position="1457"/>
        <end position="1475"/>
    </location>
</feature>
<evidence type="ECO:0000313" key="5">
    <source>
        <dbReference type="Proteomes" id="UP001598300"/>
    </source>
</evidence>
<evidence type="ECO:0000259" key="3">
    <source>
        <dbReference type="Pfam" id="PF25023"/>
    </source>
</evidence>
<feature type="region of interest" description="Disordered" evidence="2">
    <location>
        <begin position="1167"/>
        <end position="1187"/>
    </location>
</feature>
<feature type="region of interest" description="Disordered" evidence="2">
    <location>
        <begin position="1727"/>
        <end position="1776"/>
    </location>
</feature>
<evidence type="ECO:0000256" key="2">
    <source>
        <dbReference type="SAM" id="MobiDB-lite"/>
    </source>
</evidence>
<feature type="compositionally biased region" description="Polar residues" evidence="2">
    <location>
        <begin position="885"/>
        <end position="894"/>
    </location>
</feature>
<dbReference type="Gene3D" id="2.180.10.10">
    <property type="entry name" value="RHS repeat-associated core"/>
    <property type="match status" value="2"/>
</dbReference>
<dbReference type="RefSeq" id="WP_381302351.1">
    <property type="nucleotide sequence ID" value="NZ_JBHVRE010000027.1"/>
</dbReference>
<feature type="compositionally biased region" description="Low complexity" evidence="2">
    <location>
        <begin position="1511"/>
        <end position="1523"/>
    </location>
</feature>
<dbReference type="InterPro" id="IPR006530">
    <property type="entry name" value="YD"/>
</dbReference>
<feature type="compositionally biased region" description="Polar residues" evidence="2">
    <location>
        <begin position="912"/>
        <end position="922"/>
    </location>
</feature>
<dbReference type="Pfam" id="PF25023">
    <property type="entry name" value="TEN_YD-shell"/>
    <property type="match status" value="1"/>
</dbReference>
<dbReference type="NCBIfam" id="TIGR03696">
    <property type="entry name" value="Rhs_assc_core"/>
    <property type="match status" value="1"/>
</dbReference>
<accession>A0ABW6E450</accession>
<keyword evidence="1" id="KW-0677">Repeat</keyword>
<organism evidence="4 5">
    <name type="scientific">Streptomyces bacillaris</name>
    <dbReference type="NCBI Taxonomy" id="68179"/>
    <lineage>
        <taxon>Bacteria</taxon>
        <taxon>Bacillati</taxon>
        <taxon>Actinomycetota</taxon>
        <taxon>Actinomycetes</taxon>
        <taxon>Kitasatosporales</taxon>
        <taxon>Streptomycetaceae</taxon>
        <taxon>Streptomyces</taxon>
    </lineage>
</organism>
<dbReference type="InterPro" id="IPR022385">
    <property type="entry name" value="Rhs_assc_core"/>
</dbReference>
<sequence>MTLDAVGDEPGKVGVRLDYASFAEAYGGGYASRLTLVELPACALTTPEKTACRIGSPVPTVNDTEKQTLTTDAVTLKSAAPTLLAAVAEEQSENGDYKATPLTPSASWQTNLSTGDFTWAYDIPVPDVPGELTPTVGLSYNSGAIDGRTGATNNQSSWVGDGFDLWPGYIERSYKPCADDGVKHADGNKPGDLCWAYDNAFITFNGKGGELVPSGPDEFKFRNDDGSRITRLRSADRGNGDNDGEYWLLTDANGVRYYFGYNRLPGWTDGKEATDSTWTVPVFGNNSGEPCNKATFAESWCQQAWRWNLDYVVDPHGNAVAYYYDKETNSYGRNLKAKDNTPYVRGGELDRAEYGLKSSSLYNAKASAKVDFTSSERCLPGTQTDCSSIDKDAFYWYDTPWDLNCKSGDECDKGRLSPVFFTRKRLTDISTHVLVGDTYAKVDSFKLGHRWGQADVDYQLLLDSVQRTGHSAATPVTLPKTTFSYTQLANRLDRTGDGYAPFVKDRLSTVADESGGQIDINYSAPACNWDALPTPETNTTRCFPQYIGGSDSADPERQWFNKYVVNSTTQTDRTGGAPDQVSLYEYLGGAAWHYNDDDGLTKEKFKTWSQWRGYSHVRVKSGGQGGSAALRSQSDSYFLRGMDGDRKTPSGGTKSVSVTLDSGEGDPITDHEAAAGFAYRTEAYDKVGGKVINKTVNRPWHHETAKKVRSWGTVTANFTGTSHTRSWVSLDNGAGANWRITSSVNTYDTVAGRVTRVDGLGDAATAADDQCTRTTYATNTDKNILMLPSRVETVAVKCDATPDRAKHVISDTRTAYDGGGYGSAPTKGDETAVATLKEHDGVKATYLESGTTFDGYGRPLEAVDLTANVTVTGDGAPVRTARTDGLTSTTSYSPATGIPAKITEATPPATKGDSSTAQTTVTELEPSRGQPSAVIDPNGKRTEFTYDALGRSNKVWLADRRPEQTPNYEFTYFVEEGQPVAVRSRTLDNNGGQIASYTLYDGFLRERQTQSPGPDGGRILTDVFYDERGLTAKTFDPYYTVGTPSRTLFAPDNALSVESQMHHVYDGLGREVEGRQIAGNGDGGTVLEITKTIHGGDRTTVIPPEGGTATTTVTDARGLVTEIRQHHSRNAAAAYDATVYRHTPRGELAEVTDPAGNSWSYAYDQQGRQTRANDPDKGTKHTTYDDRGRQLTTTDSRGTTLAYVHDSLGRRTELREKTATGALRAKWIYDTVAGAKGHLAETVRYAEGAEYASKVTQYDRLYRPIRTAVVIPAVEGALAGTYQTGTSYKPSGLVSGVSYSAAGSLPGGGYNYSFEDRTLRPVAVFGGGIRAHASYSLTGKPLQYELSTEAGGRKTWATNTYEWGSGRLSTSRVDREEVAGVDQHNTYRYDAVGNVLAVSDVSRDGTDTQCFAYDHLRQLTEAWAEGAKSCAADPADRSIGGVAPYHRSYTYDRVGNRRTETLHDAGGDQAKDTKRTYSYPEDGGPQPHTLTSVTETGPAGMRTDTYAYDKTGNTTTRPTGAATQTMSWDAEGRLARISESGAGGVAKTTDYLYDSEGERLIKRTGSETTLYLGHTEITLAEGATRTRATRYIPLGGGHQAVVGDDGKATFTLADHLGTGQLAIGAADQKLTQRRTLPFGGIRGEQPASWPGTKGFVGGTDETTDTGLTHLGAREYDPATGRFLSVDPLLNSADPMQINGYAYSHSNPVTRSDPTGLYDPDERDYCNAHPEDCNGGRFKGKDKGSGKPTSNAKTKQYAGVDQAQRAQNTNSGVAAKQRKERYKQMIVGGKFSFGKFYKTIKSVNDRSCRMEPGGRAGCRFANWMMERNYQKLIRDALSRIDESWGSKNKNGGFGFGDEEFEMALNLAREGYEVVARGSDGGAPGAKGKKSFDAWVDGVRTEFKDLSTTSRKGITREIRSADEQGADFAYIRLKNASRGMAESAVNSIKKSKQAPVGLTTIRVYGDGYDFTVRLR</sequence>
<feature type="region of interest" description="Disordered" evidence="2">
    <location>
        <begin position="876"/>
        <end position="939"/>
    </location>
</feature>
<evidence type="ECO:0000256" key="1">
    <source>
        <dbReference type="ARBA" id="ARBA00022737"/>
    </source>
</evidence>
<dbReference type="Pfam" id="PF05593">
    <property type="entry name" value="RHS_repeat"/>
    <property type="match status" value="1"/>
</dbReference>
<feature type="region of interest" description="Disordered" evidence="2">
    <location>
        <begin position="1457"/>
        <end position="1523"/>
    </location>
</feature>
<dbReference type="InterPro" id="IPR031325">
    <property type="entry name" value="RHS_repeat"/>
</dbReference>
<comment type="caution">
    <text evidence="4">The sequence shown here is derived from an EMBL/GenBank/DDBJ whole genome shotgun (WGS) entry which is preliminary data.</text>
</comment>
<dbReference type="PANTHER" id="PTHR32305:SF17">
    <property type="entry name" value="TRNA NUCLEASE WAPA"/>
    <property type="match status" value="1"/>
</dbReference>
<dbReference type="InterPro" id="IPR050708">
    <property type="entry name" value="T6SS_VgrG/RHS"/>
</dbReference>
<feature type="compositionally biased region" description="Polar residues" evidence="2">
    <location>
        <begin position="650"/>
        <end position="660"/>
    </location>
</feature>
<dbReference type="InterPro" id="IPR056823">
    <property type="entry name" value="TEN-like_YD-shell"/>
</dbReference>
<feature type="compositionally biased region" description="Basic and acidic residues" evidence="2">
    <location>
        <begin position="1727"/>
        <end position="1744"/>
    </location>
</feature>
<protein>
    <submittedName>
        <fullName evidence="4">RHS repeat-associated core domain-containing protein</fullName>
    </submittedName>
</protein>
<dbReference type="PANTHER" id="PTHR32305">
    <property type="match status" value="1"/>
</dbReference>
<dbReference type="Proteomes" id="UP001598300">
    <property type="component" value="Unassembled WGS sequence"/>
</dbReference>
<dbReference type="NCBIfam" id="TIGR01643">
    <property type="entry name" value="YD_repeat_2x"/>
    <property type="match status" value="2"/>
</dbReference>
<feature type="domain" description="Teneurin-like YD-shell" evidence="3">
    <location>
        <begin position="1501"/>
        <end position="1708"/>
    </location>
</feature>
<proteinExistence type="predicted"/>
<gene>
    <name evidence="4" type="ORF">ACFWR3_32435</name>
</gene>
<evidence type="ECO:0000313" key="4">
    <source>
        <dbReference type="EMBL" id="MFD3960774.1"/>
    </source>
</evidence>
<feature type="compositionally biased region" description="Basic and acidic residues" evidence="2">
    <location>
        <begin position="1171"/>
        <end position="1187"/>
    </location>
</feature>
<dbReference type="EMBL" id="JBHXPM010000046">
    <property type="protein sequence ID" value="MFD3960774.1"/>
    <property type="molecule type" value="Genomic_DNA"/>
</dbReference>
<name>A0ABW6E450_9ACTN</name>
<reference evidence="4 5" key="1">
    <citation type="submission" date="2024-09" db="EMBL/GenBank/DDBJ databases">
        <title>The Natural Products Discovery Center: Release of the First 8490 Sequenced Strains for Exploring Actinobacteria Biosynthetic Diversity.</title>
        <authorList>
            <person name="Kalkreuter E."/>
            <person name="Kautsar S.A."/>
            <person name="Yang D."/>
            <person name="Bader C.D."/>
            <person name="Teijaro C.N."/>
            <person name="Fluegel L."/>
            <person name="Davis C.M."/>
            <person name="Simpson J.R."/>
            <person name="Lauterbach L."/>
            <person name="Steele A.D."/>
            <person name="Gui C."/>
            <person name="Meng S."/>
            <person name="Li G."/>
            <person name="Viehrig K."/>
            <person name="Ye F."/>
            <person name="Su P."/>
            <person name="Kiefer A.F."/>
            <person name="Nichols A."/>
            <person name="Cepeda A.J."/>
            <person name="Yan W."/>
            <person name="Fan B."/>
            <person name="Jiang Y."/>
            <person name="Adhikari A."/>
            <person name="Zheng C.-J."/>
            <person name="Schuster L."/>
            <person name="Cowan T.M."/>
            <person name="Smanski M.J."/>
            <person name="Chevrette M.G."/>
            <person name="De Carvalho L.P.S."/>
            <person name="Shen B."/>
        </authorList>
    </citation>
    <scope>NUCLEOTIDE SEQUENCE [LARGE SCALE GENOMIC DNA]</scope>
    <source>
        <strain evidence="4 5">NPDC058584</strain>
    </source>
</reference>
<keyword evidence="5" id="KW-1185">Reference proteome</keyword>